<keyword evidence="5 10" id="KW-0560">Oxidoreductase</keyword>
<sequence length="246" mass="26086">MLNGKTAVVTGGTRGIGKAIAYKLAGNGANIAVIATRETDAAKKVIDEFASMGVKARLYTCDIKNADEVASTSEEILADFGQVDILINNAGITRDNILPSLSTMDIDDVIDVNLKGTMFVTKSFIRQFVRHRSGSIINISSVVGLMGNKGQTNYSASKAGIVGFTKSVAREYGKKNIRCNAVAPGYIATDMTDKLSDEQKDMVKSQIPLGTIGSPENVADLVLFLASDSSAYITGEVIKVDGGMYV</sequence>
<protein>
    <recommendedName>
        <fullName evidence="3 10">3-oxoacyl-[acyl-carrier-protein] reductase</fullName>
        <ecNumber evidence="3 10">1.1.1.100</ecNumber>
    </recommendedName>
</protein>
<dbReference type="InterPro" id="IPR011284">
    <property type="entry name" value="3oxo_ACP_reduc"/>
</dbReference>
<dbReference type="PANTHER" id="PTHR42879">
    <property type="entry name" value="3-OXOACYL-(ACYL-CARRIER-PROTEIN) REDUCTASE"/>
    <property type="match status" value="1"/>
</dbReference>
<proteinExistence type="inferred from homology"/>
<dbReference type="STRING" id="515622.bpr_I1267"/>
<keyword evidence="6" id="KW-0753">Steroid metabolism</keyword>
<dbReference type="PANTHER" id="PTHR42879:SF2">
    <property type="entry name" value="3-OXOACYL-[ACYL-CARRIER-PROTEIN] REDUCTASE FABG"/>
    <property type="match status" value="1"/>
</dbReference>
<dbReference type="SMART" id="SM00822">
    <property type="entry name" value="PKS_KR"/>
    <property type="match status" value="1"/>
</dbReference>
<evidence type="ECO:0000256" key="3">
    <source>
        <dbReference type="ARBA" id="ARBA00012948"/>
    </source>
</evidence>
<evidence type="ECO:0000256" key="9">
    <source>
        <dbReference type="PIRSR" id="PIRSR611284-2"/>
    </source>
</evidence>
<comment type="catalytic activity">
    <reaction evidence="7 10">
        <text>a (3R)-hydroxyacyl-[ACP] + NADP(+) = a 3-oxoacyl-[ACP] + NADPH + H(+)</text>
        <dbReference type="Rhea" id="RHEA:17397"/>
        <dbReference type="Rhea" id="RHEA-COMP:9916"/>
        <dbReference type="Rhea" id="RHEA-COMP:9945"/>
        <dbReference type="ChEBI" id="CHEBI:15378"/>
        <dbReference type="ChEBI" id="CHEBI:57783"/>
        <dbReference type="ChEBI" id="CHEBI:58349"/>
        <dbReference type="ChEBI" id="CHEBI:78776"/>
        <dbReference type="ChEBI" id="CHEBI:78827"/>
        <dbReference type="EC" id="1.1.1.100"/>
    </reaction>
</comment>
<dbReference type="NCBIfam" id="TIGR01830">
    <property type="entry name" value="3oxo_ACP_reduc"/>
    <property type="match status" value="1"/>
</dbReference>
<dbReference type="PIRSF" id="PIRSF000126">
    <property type="entry name" value="11-beta-HSD1"/>
    <property type="match status" value="1"/>
</dbReference>
<feature type="binding site" evidence="9">
    <location>
        <position position="187"/>
    </location>
    <ligand>
        <name>NADP(+)</name>
        <dbReference type="ChEBI" id="CHEBI:58349"/>
    </ligand>
</feature>
<dbReference type="EC" id="1.1.1.100" evidence="3 10"/>
<reference evidence="12 13" key="1">
    <citation type="journal article" date="2010" name="PLoS ONE">
        <title>The glycobiome of the rumen bacterium Butyrivibrio proteoclasticus B316(T) highlights adaptation to a polysaccharide-rich environment.</title>
        <authorList>
            <person name="Kelly W.J."/>
            <person name="Leahy S.C."/>
            <person name="Altermann E."/>
            <person name="Yeoman C.J."/>
            <person name="Dunne J.C."/>
            <person name="Kong Z."/>
            <person name="Pacheco D.M."/>
            <person name="Li D."/>
            <person name="Noel S.J."/>
            <person name="Moon C.D."/>
            <person name="Cookson A.L."/>
            <person name="Attwood G.T."/>
        </authorList>
    </citation>
    <scope>NUCLEOTIDE SEQUENCE [LARGE SCALE GENOMIC DNA]</scope>
    <source>
        <strain evidence="13">ATCC 51982 / DSM 14932 / B316</strain>
    </source>
</reference>
<evidence type="ECO:0000256" key="2">
    <source>
        <dbReference type="ARBA" id="ARBA00006484"/>
    </source>
</evidence>
<evidence type="ECO:0000256" key="8">
    <source>
        <dbReference type="PIRSR" id="PIRSR611284-1"/>
    </source>
</evidence>
<feature type="binding site" evidence="9">
    <location>
        <begin position="11"/>
        <end position="14"/>
    </location>
    <ligand>
        <name>NADP(+)</name>
        <dbReference type="ChEBI" id="CHEBI:58349"/>
    </ligand>
</feature>
<feature type="binding site" evidence="9">
    <location>
        <begin position="154"/>
        <end position="158"/>
    </location>
    <ligand>
        <name>NADP(+)</name>
        <dbReference type="ChEBI" id="CHEBI:58349"/>
    </ligand>
</feature>
<evidence type="ECO:0000256" key="6">
    <source>
        <dbReference type="ARBA" id="ARBA00023221"/>
    </source>
</evidence>
<evidence type="ECO:0000256" key="1">
    <source>
        <dbReference type="ARBA" id="ARBA00005194"/>
    </source>
</evidence>
<dbReference type="eggNOG" id="COG1028">
    <property type="taxonomic scope" value="Bacteria"/>
</dbReference>
<keyword evidence="4 9" id="KW-0521">NADP</keyword>
<dbReference type="NCBIfam" id="NF005559">
    <property type="entry name" value="PRK07231.1"/>
    <property type="match status" value="1"/>
</dbReference>
<dbReference type="InterPro" id="IPR002347">
    <property type="entry name" value="SDR_fam"/>
</dbReference>
<dbReference type="CDD" id="cd05333">
    <property type="entry name" value="BKR_SDR_c"/>
    <property type="match status" value="1"/>
</dbReference>
<dbReference type="GO" id="GO:0008202">
    <property type="term" value="P:steroid metabolic process"/>
    <property type="evidence" value="ECO:0007669"/>
    <property type="project" value="UniProtKB-KW"/>
</dbReference>
<evidence type="ECO:0000313" key="13">
    <source>
        <dbReference type="Proteomes" id="UP000001299"/>
    </source>
</evidence>
<comment type="similarity">
    <text evidence="2 10">Belongs to the short-chain dehydrogenases/reductases (SDR) family.</text>
</comment>
<feature type="active site" description="Proton acceptor" evidence="8">
    <location>
        <position position="154"/>
    </location>
</feature>
<dbReference type="NCBIfam" id="NF009466">
    <property type="entry name" value="PRK12826.1-2"/>
    <property type="match status" value="1"/>
</dbReference>
<dbReference type="InterPro" id="IPR036291">
    <property type="entry name" value="NAD(P)-bd_dom_sf"/>
</dbReference>
<dbReference type="PRINTS" id="PR00081">
    <property type="entry name" value="GDHRDH"/>
</dbReference>
<dbReference type="GO" id="GO:0051287">
    <property type="term" value="F:NAD binding"/>
    <property type="evidence" value="ECO:0007669"/>
    <property type="project" value="UniProtKB-UniRule"/>
</dbReference>
<comment type="pathway">
    <text evidence="1 10">Lipid metabolism; fatty acid biosynthesis.</text>
</comment>
<evidence type="ECO:0000256" key="4">
    <source>
        <dbReference type="ARBA" id="ARBA00022857"/>
    </source>
</evidence>
<dbReference type="UniPathway" id="UPA00094"/>
<dbReference type="PROSITE" id="PS00061">
    <property type="entry name" value="ADH_SHORT"/>
    <property type="match status" value="1"/>
</dbReference>
<organism evidence="12 13">
    <name type="scientific">Butyrivibrio proteoclasticus (strain ATCC 51982 / DSM 14932 / B316)</name>
    <name type="common">Clostridium proteoclasticum</name>
    <dbReference type="NCBI Taxonomy" id="515622"/>
    <lineage>
        <taxon>Bacteria</taxon>
        <taxon>Bacillati</taxon>
        <taxon>Bacillota</taxon>
        <taxon>Clostridia</taxon>
        <taxon>Lachnospirales</taxon>
        <taxon>Lachnospiraceae</taxon>
        <taxon>Butyrivibrio</taxon>
    </lineage>
</organism>
<dbReference type="KEGG" id="bpb:bpr_I1267"/>
<feature type="domain" description="Ketoreductase" evidence="11">
    <location>
        <begin position="5"/>
        <end position="190"/>
    </location>
</feature>
<accession>E0S2N8</accession>
<keyword evidence="10" id="KW-0275">Fatty acid biosynthesis</keyword>
<dbReference type="InterPro" id="IPR050259">
    <property type="entry name" value="SDR"/>
</dbReference>
<dbReference type="GO" id="GO:0006633">
    <property type="term" value="P:fatty acid biosynthetic process"/>
    <property type="evidence" value="ECO:0007669"/>
    <property type="project" value="UniProtKB-UniPathway"/>
</dbReference>
<keyword evidence="10" id="KW-0443">Lipid metabolism</keyword>
<dbReference type="Gene3D" id="3.40.50.720">
    <property type="entry name" value="NAD(P)-binding Rossmann-like Domain"/>
    <property type="match status" value="1"/>
</dbReference>
<dbReference type="InterPro" id="IPR057326">
    <property type="entry name" value="KR_dom"/>
</dbReference>
<evidence type="ECO:0000313" key="12">
    <source>
        <dbReference type="EMBL" id="ADL34005.1"/>
    </source>
</evidence>
<dbReference type="SUPFAM" id="SSF51735">
    <property type="entry name" value="NAD(P)-binding Rossmann-fold domains"/>
    <property type="match status" value="1"/>
</dbReference>
<keyword evidence="13" id="KW-1185">Reference proteome</keyword>
<dbReference type="Pfam" id="PF13561">
    <property type="entry name" value="adh_short_C2"/>
    <property type="match status" value="1"/>
</dbReference>
<evidence type="ECO:0000256" key="5">
    <source>
        <dbReference type="ARBA" id="ARBA00023002"/>
    </source>
</evidence>
<dbReference type="GO" id="GO:0004316">
    <property type="term" value="F:3-oxoacyl-[acyl-carrier-protein] reductase (NADPH) activity"/>
    <property type="evidence" value="ECO:0007669"/>
    <property type="project" value="UniProtKB-UniRule"/>
</dbReference>
<dbReference type="PRINTS" id="PR00080">
    <property type="entry name" value="SDRFAMILY"/>
</dbReference>
<comment type="subunit">
    <text evidence="10">Homotetramer.</text>
</comment>
<keyword evidence="10" id="KW-0444">Lipid biosynthesis</keyword>
<comment type="function">
    <text evidence="10">Catalyzes the NADPH-dependent reduction of beta-ketoacyl-ACP substrates to beta-hydroxyacyl-ACP products, the first reductive step in the elongation cycle of fatty acid biosynthesis.</text>
</comment>
<dbReference type="FunFam" id="3.40.50.720:FF:000115">
    <property type="entry name" value="3-oxoacyl-[acyl-carrier-protein] reductase FabG"/>
    <property type="match status" value="1"/>
</dbReference>
<dbReference type="RefSeq" id="WP_013280659.1">
    <property type="nucleotide sequence ID" value="NC_014387.1"/>
</dbReference>
<feature type="binding site" evidence="9">
    <location>
        <position position="89"/>
    </location>
    <ligand>
        <name>NADP(+)</name>
        <dbReference type="ChEBI" id="CHEBI:58349"/>
    </ligand>
</feature>
<dbReference type="InterPro" id="IPR020904">
    <property type="entry name" value="Sc_DH/Rdtase_CS"/>
</dbReference>
<evidence type="ECO:0000256" key="10">
    <source>
        <dbReference type="RuleBase" id="RU366074"/>
    </source>
</evidence>
<keyword evidence="10" id="KW-0276">Fatty acid metabolism</keyword>
<dbReference type="Proteomes" id="UP000001299">
    <property type="component" value="Chromosome 1"/>
</dbReference>
<evidence type="ECO:0000256" key="7">
    <source>
        <dbReference type="ARBA" id="ARBA00048508"/>
    </source>
</evidence>
<dbReference type="HOGENOM" id="CLU_010194_1_3_9"/>
<evidence type="ECO:0000259" key="11">
    <source>
        <dbReference type="SMART" id="SM00822"/>
    </source>
</evidence>
<gene>
    <name evidence="12" type="primary">fabG1</name>
    <name evidence="12" type="ordered locus">bpr_I1267</name>
</gene>
<name>E0S2N8_BUTPB</name>
<dbReference type="EMBL" id="CP001810">
    <property type="protein sequence ID" value="ADL34005.1"/>
    <property type="molecule type" value="Genomic_DNA"/>
</dbReference>
<dbReference type="AlphaFoldDB" id="E0S2N8"/>